<keyword evidence="5 8" id="KW-1133">Transmembrane helix</keyword>
<keyword evidence="3" id="KW-0547">Nucleotide-binding</keyword>
<gene>
    <name evidence="11" type="ORF">A1O1_09053</name>
</gene>
<dbReference type="Pfam" id="PF00005">
    <property type="entry name" value="ABC_tran"/>
    <property type="match status" value="2"/>
</dbReference>
<dbReference type="GO" id="GO:0090374">
    <property type="term" value="P:oligopeptide export from mitochondrion"/>
    <property type="evidence" value="ECO:0007669"/>
    <property type="project" value="TreeGrafter"/>
</dbReference>
<dbReference type="PROSITE" id="PS00211">
    <property type="entry name" value="ABC_TRANSPORTER_1"/>
    <property type="match status" value="1"/>
</dbReference>
<dbReference type="CDD" id="cd18577">
    <property type="entry name" value="ABC_6TM_Pgp_ABCB1_D1_like"/>
    <property type="match status" value="1"/>
</dbReference>
<feature type="domain" description="ABC transporter" evidence="9">
    <location>
        <begin position="438"/>
        <end position="677"/>
    </location>
</feature>
<dbReference type="SMART" id="SM00382">
    <property type="entry name" value="AAA"/>
    <property type="match status" value="2"/>
</dbReference>
<dbReference type="OrthoDB" id="6500128at2759"/>
<dbReference type="SUPFAM" id="SSF90123">
    <property type="entry name" value="ABC transporter transmembrane region"/>
    <property type="match status" value="2"/>
</dbReference>
<feature type="domain" description="ABC transporter" evidence="9">
    <location>
        <begin position="1204"/>
        <end position="1454"/>
    </location>
</feature>
<dbReference type="PANTHER" id="PTHR43394">
    <property type="entry name" value="ATP-DEPENDENT PERMEASE MDL1, MITOCHONDRIAL"/>
    <property type="match status" value="1"/>
</dbReference>
<dbReference type="CDD" id="cd18578">
    <property type="entry name" value="ABC_6TM_Pgp_ABCB1_D2_like"/>
    <property type="match status" value="1"/>
</dbReference>
<feature type="transmembrane region" description="Helical" evidence="8">
    <location>
        <begin position="993"/>
        <end position="1014"/>
    </location>
</feature>
<dbReference type="eggNOG" id="KOG0055">
    <property type="taxonomic scope" value="Eukaryota"/>
</dbReference>
<dbReference type="GO" id="GO:0016887">
    <property type="term" value="F:ATP hydrolysis activity"/>
    <property type="evidence" value="ECO:0007669"/>
    <property type="project" value="InterPro"/>
</dbReference>
<evidence type="ECO:0000256" key="5">
    <source>
        <dbReference type="ARBA" id="ARBA00022989"/>
    </source>
</evidence>
<dbReference type="PROSITE" id="PS50929">
    <property type="entry name" value="ABC_TM1F"/>
    <property type="match status" value="2"/>
</dbReference>
<dbReference type="EMBL" id="AMWN01000011">
    <property type="protein sequence ID" value="EXJ78652.1"/>
    <property type="molecule type" value="Genomic_DNA"/>
</dbReference>
<dbReference type="InterPro" id="IPR017871">
    <property type="entry name" value="ABC_transporter-like_CS"/>
</dbReference>
<dbReference type="Proteomes" id="UP000019484">
    <property type="component" value="Unassembled WGS sequence"/>
</dbReference>
<comment type="subcellular location">
    <subcellularLocation>
        <location evidence="1">Membrane</location>
        <topology evidence="1">Multi-pass membrane protein</topology>
    </subcellularLocation>
</comment>
<dbReference type="Gene3D" id="1.20.1560.10">
    <property type="entry name" value="ABC transporter type 1, transmembrane domain"/>
    <property type="match status" value="3"/>
</dbReference>
<dbReference type="Pfam" id="PF00664">
    <property type="entry name" value="ABC_membrane"/>
    <property type="match status" value="2"/>
</dbReference>
<evidence type="ECO:0000259" key="9">
    <source>
        <dbReference type="PROSITE" id="PS50893"/>
    </source>
</evidence>
<dbReference type="RefSeq" id="XP_007728100.1">
    <property type="nucleotide sequence ID" value="XM_007729910.1"/>
</dbReference>
<evidence type="ECO:0000256" key="1">
    <source>
        <dbReference type="ARBA" id="ARBA00004141"/>
    </source>
</evidence>
<dbReference type="GO" id="GO:0015421">
    <property type="term" value="F:ABC-type oligopeptide transporter activity"/>
    <property type="evidence" value="ECO:0007669"/>
    <property type="project" value="TreeGrafter"/>
</dbReference>
<keyword evidence="6 8" id="KW-0472">Membrane</keyword>
<dbReference type="InterPro" id="IPR039421">
    <property type="entry name" value="Type_1_exporter"/>
</dbReference>
<dbReference type="GO" id="GO:0005743">
    <property type="term" value="C:mitochondrial inner membrane"/>
    <property type="evidence" value="ECO:0007669"/>
    <property type="project" value="TreeGrafter"/>
</dbReference>
<evidence type="ECO:0000313" key="11">
    <source>
        <dbReference type="EMBL" id="EXJ78652.1"/>
    </source>
</evidence>
<feature type="region of interest" description="Disordered" evidence="7">
    <location>
        <begin position="69"/>
        <end position="96"/>
    </location>
</feature>
<evidence type="ECO:0008006" key="13">
    <source>
        <dbReference type="Google" id="ProtNLM"/>
    </source>
</evidence>
<dbReference type="InterPro" id="IPR027417">
    <property type="entry name" value="P-loop_NTPase"/>
</dbReference>
<dbReference type="GO" id="GO:0005524">
    <property type="term" value="F:ATP binding"/>
    <property type="evidence" value="ECO:0007669"/>
    <property type="project" value="UniProtKB-KW"/>
</dbReference>
<proteinExistence type="predicted"/>
<dbReference type="SUPFAM" id="SSF52540">
    <property type="entry name" value="P-loop containing nucleoside triphosphate hydrolases"/>
    <property type="match status" value="2"/>
</dbReference>
<keyword evidence="4" id="KW-0067">ATP-binding</keyword>
<feature type="transmembrane region" description="Helical" evidence="8">
    <location>
        <begin position="920"/>
        <end position="945"/>
    </location>
</feature>
<keyword evidence="2 8" id="KW-0812">Transmembrane</keyword>
<protein>
    <recommendedName>
        <fullName evidence="13">ATPase</fullName>
    </recommendedName>
</protein>
<accession>W9XDU5</accession>
<dbReference type="InterPro" id="IPR003439">
    <property type="entry name" value="ABC_transporter-like_ATP-bd"/>
</dbReference>
<evidence type="ECO:0000256" key="8">
    <source>
        <dbReference type="SAM" id="Phobius"/>
    </source>
</evidence>
<evidence type="ECO:0000256" key="7">
    <source>
        <dbReference type="SAM" id="MobiDB-lite"/>
    </source>
</evidence>
<feature type="transmembrane region" description="Helical" evidence="8">
    <location>
        <begin position="1138"/>
        <end position="1160"/>
    </location>
</feature>
<reference evidence="11 12" key="1">
    <citation type="submission" date="2013-03" db="EMBL/GenBank/DDBJ databases">
        <title>The Genome Sequence of Capronia coronata CBS 617.96.</title>
        <authorList>
            <consortium name="The Broad Institute Genomics Platform"/>
            <person name="Cuomo C."/>
            <person name="de Hoog S."/>
            <person name="Gorbushina A."/>
            <person name="Walker B."/>
            <person name="Young S.K."/>
            <person name="Zeng Q."/>
            <person name="Gargeya S."/>
            <person name="Fitzgerald M."/>
            <person name="Haas B."/>
            <person name="Abouelleil A."/>
            <person name="Allen A.W."/>
            <person name="Alvarado L."/>
            <person name="Arachchi H.M."/>
            <person name="Berlin A.M."/>
            <person name="Chapman S.B."/>
            <person name="Gainer-Dewar J."/>
            <person name="Goldberg J."/>
            <person name="Griggs A."/>
            <person name="Gujja S."/>
            <person name="Hansen M."/>
            <person name="Howarth C."/>
            <person name="Imamovic A."/>
            <person name="Ireland A."/>
            <person name="Larimer J."/>
            <person name="McCowan C."/>
            <person name="Murphy C."/>
            <person name="Pearson M."/>
            <person name="Poon T.W."/>
            <person name="Priest M."/>
            <person name="Roberts A."/>
            <person name="Saif S."/>
            <person name="Shea T."/>
            <person name="Sisk P."/>
            <person name="Sykes S."/>
            <person name="Wortman J."/>
            <person name="Nusbaum C."/>
            <person name="Birren B."/>
        </authorList>
    </citation>
    <scope>NUCLEOTIDE SEQUENCE [LARGE SCALE GENOMIC DNA]</scope>
    <source>
        <strain evidence="11 12">CBS 617.96</strain>
    </source>
</reference>
<dbReference type="GeneID" id="19163899"/>
<feature type="domain" description="ABC transmembrane type-1" evidence="10">
    <location>
        <begin position="117"/>
        <end position="378"/>
    </location>
</feature>
<sequence>MLTLYFAPGEYLCLPSEGRPDPRNVIFENVKYKLHPKSLEVENGFKDSCDSRTGFTIVKGDSAAFQKNNMKQPSNLRLPKQDDGDNSSKARPTSHAGRSDWRTVFLFTRKPHLPILAFAVFLSVAMGLLQPAMAIVFGRYFQAFSDYASGQIDGPILMDKTVDSVYALLGIGFCKFVLKSGLFTSWLVFGEMQAKGVREQLFQALLDRDLAWYDERTMGVGTLLARLQTYDTSRSLPSTTNQGRQIRDLQLGVSQPLGLSVLNLVQAVSSLGLAFHTNWKLTLVVLSVVPVIALGVALLSGRAQTHVERHNERLTHATKVAIRILDNVVTVKLFNTQKQEGQQYGTAVQEAAASSLKQAFFSATQVAFARFAGTIMFVQGKYAEVLALQIVSHECIVVLQRAHASAGTLQAVLNKVDTGRSAEPKVHGLPPRFCDGTIEMRAVSFAYPVRPDHLVLHDCSFSFPAGQTTFIVGRSGSGKSTIGQLLLKFYEAQSGTISIDGIDLRDIETNWIRNNISLVQQQTTLFSETIFRNIALGHHDHHLVANSQVSNCVKMANLQSTIEALPDGVNTRVGRGGSSLSGGQKQRIAIARVRLRDTPVLILDEATSALDATSRIAVMGEIRRWRRNQTTIIITHDLSQIQEQDMVYVIENGRVIRNGRRNEIENVDQGPEAGADQFQQNTDVGRISAGTDLPLKHRRNAFKPDGADSSSTVRFPRRDSIDDAMEIVTEDETSSSRRFTISSGPLTRRLMKGLSATTGAALKDLKRQSLARAKAMYVFGGDQLRVEPLDSDAPPVPANRHINAHAAAFLSVPRTPAYQSKPLPVPPLILELSSRDESFKDATTRRLAAVAEQEQKRYSISMILATVWPVLNQSDRVRLVCGVIATLCHAGAPATFSYALVQVFGTYSLPTGYQEKALMYSMVVLGVAVADGIASFLMHYLLGCVSQRWVDDLRMAAMELVLRQPKAWFGEEQNSTAILVSCLDRSAEEMIDLVGRFAAQLVVVAVMMMAAVLWSFITCWKMTLVSLAVTPLLYFITRSFESISSRWEARTNDAWERIGDIYAETFADIKTVRALTLESYFHKKYHHATTEAFSVGKRRAVVSGLFFGLSDSAIIFFTPLIFWYGARLAKNQEWPAKSILTVFSLLLFCTANASAVVTYIPEISSAHDTAKRLLRLVRTPVVSHEDVVGVKLNQDDPTVLFGPIHFINLTFSYSTTEPDYTSREIHGHCGCFRVRQINNRFPHPWPLSSKHRRYGFLSPADPSGGPPSLTLAGRDIRSLDPTTLRSLISMVPQSPVLLPTTVRENIIYGLPPDSLFISASRIESAAQSAGIHQFIQSLPQGYATIIGDGGLGVSGGQAQRIVIARALVRNPRILILDEATSALDGESAEIIRSSIKTLVTRTQQKMTVVVVTHAKEMMAFVDHVVVLDQGSVVEQGPFKDLLSRRAALWRMLTAERPDNE</sequence>
<dbReference type="HOGENOM" id="CLU_000604_17_2_1"/>
<dbReference type="InterPro" id="IPR036640">
    <property type="entry name" value="ABC1_TM_sf"/>
</dbReference>
<organism evidence="11 12">
    <name type="scientific">Capronia coronata CBS 617.96</name>
    <dbReference type="NCBI Taxonomy" id="1182541"/>
    <lineage>
        <taxon>Eukaryota</taxon>
        <taxon>Fungi</taxon>
        <taxon>Dikarya</taxon>
        <taxon>Ascomycota</taxon>
        <taxon>Pezizomycotina</taxon>
        <taxon>Eurotiomycetes</taxon>
        <taxon>Chaetothyriomycetidae</taxon>
        <taxon>Chaetothyriales</taxon>
        <taxon>Herpotrichiellaceae</taxon>
        <taxon>Capronia</taxon>
    </lineage>
</organism>
<feature type="domain" description="ABC transmembrane type-1" evidence="10">
    <location>
        <begin position="879"/>
        <end position="1165"/>
    </location>
</feature>
<comment type="caution">
    <text evidence="11">The sequence shown here is derived from an EMBL/GenBank/DDBJ whole genome shotgun (WGS) entry which is preliminary data.</text>
</comment>
<feature type="transmembrane region" description="Helical" evidence="8">
    <location>
        <begin position="281"/>
        <end position="299"/>
    </location>
</feature>
<keyword evidence="12" id="KW-1185">Reference proteome</keyword>
<dbReference type="PANTHER" id="PTHR43394:SF15">
    <property type="entry name" value="ALPHA-FACTOR-TRANSPORTING ATPASE"/>
    <property type="match status" value="1"/>
</dbReference>
<evidence type="ECO:0000259" key="10">
    <source>
        <dbReference type="PROSITE" id="PS50929"/>
    </source>
</evidence>
<feature type="transmembrane region" description="Helical" evidence="8">
    <location>
        <begin position="879"/>
        <end position="900"/>
    </location>
</feature>
<dbReference type="Gene3D" id="3.40.50.300">
    <property type="entry name" value="P-loop containing nucleotide triphosphate hydrolases"/>
    <property type="match status" value="2"/>
</dbReference>
<dbReference type="InterPro" id="IPR011527">
    <property type="entry name" value="ABC1_TM_dom"/>
</dbReference>
<dbReference type="STRING" id="1182541.W9XDU5"/>
<feature type="compositionally biased region" description="Basic and acidic residues" evidence="7">
    <location>
        <begin position="79"/>
        <end position="88"/>
    </location>
</feature>
<feature type="transmembrane region" description="Helical" evidence="8">
    <location>
        <begin position="1105"/>
        <end position="1126"/>
    </location>
</feature>
<dbReference type="PROSITE" id="PS50893">
    <property type="entry name" value="ABC_TRANSPORTER_2"/>
    <property type="match status" value="2"/>
</dbReference>
<evidence type="ECO:0000256" key="6">
    <source>
        <dbReference type="ARBA" id="ARBA00023136"/>
    </source>
</evidence>
<feature type="transmembrane region" description="Helical" evidence="8">
    <location>
        <begin position="165"/>
        <end position="189"/>
    </location>
</feature>
<evidence type="ECO:0000256" key="2">
    <source>
        <dbReference type="ARBA" id="ARBA00022692"/>
    </source>
</evidence>
<dbReference type="InterPro" id="IPR003593">
    <property type="entry name" value="AAA+_ATPase"/>
</dbReference>
<feature type="transmembrane region" description="Helical" evidence="8">
    <location>
        <begin position="115"/>
        <end position="137"/>
    </location>
</feature>
<evidence type="ECO:0000313" key="12">
    <source>
        <dbReference type="Proteomes" id="UP000019484"/>
    </source>
</evidence>
<evidence type="ECO:0000256" key="4">
    <source>
        <dbReference type="ARBA" id="ARBA00022840"/>
    </source>
</evidence>
<name>W9XDU5_9EURO</name>
<dbReference type="FunFam" id="3.40.50.300:FF:001471">
    <property type="entry name" value="P-loop containing nucleoside triphosphate hydrolase protein"/>
    <property type="match status" value="1"/>
</dbReference>
<evidence type="ECO:0000256" key="3">
    <source>
        <dbReference type="ARBA" id="ARBA00022741"/>
    </source>
</evidence>